<keyword evidence="4" id="KW-0274">FAD</keyword>
<evidence type="ECO:0000256" key="5">
    <source>
        <dbReference type="ARBA" id="ARBA00023002"/>
    </source>
</evidence>
<dbReference type="Gene3D" id="3.30.70.2190">
    <property type="match status" value="1"/>
</dbReference>
<keyword evidence="3" id="KW-0285">Flavoprotein</keyword>
<dbReference type="GO" id="GO:0016491">
    <property type="term" value="F:oxidoreductase activity"/>
    <property type="evidence" value="ECO:0007669"/>
    <property type="project" value="UniProtKB-KW"/>
</dbReference>
<comment type="similarity">
    <text evidence="2">Belongs to the FAD-binding oxidoreductase/transferase type 4 family.</text>
</comment>
<dbReference type="Proteomes" id="UP000093592">
    <property type="component" value="Unassembled WGS sequence"/>
</dbReference>
<accession>A0A1A2ZA32</accession>
<feature type="domain" description="FAD-binding PCMH-type" evidence="6">
    <location>
        <begin position="34"/>
        <end position="213"/>
    </location>
</feature>
<dbReference type="GO" id="GO:0071949">
    <property type="term" value="F:FAD binding"/>
    <property type="evidence" value="ECO:0007669"/>
    <property type="project" value="InterPro"/>
</dbReference>
<dbReference type="InterPro" id="IPR016167">
    <property type="entry name" value="FAD-bd_PCMH_sub1"/>
</dbReference>
<dbReference type="InterPro" id="IPR004113">
    <property type="entry name" value="FAD-bd_oxidored_4_C"/>
</dbReference>
<dbReference type="InterPro" id="IPR051264">
    <property type="entry name" value="FAD-oxidored/transferase_4"/>
</dbReference>
<dbReference type="InterPro" id="IPR016171">
    <property type="entry name" value="Vanillyl_alc_oxidase_C-sub2"/>
</dbReference>
<dbReference type="PROSITE" id="PS51387">
    <property type="entry name" value="FAD_PCMH"/>
    <property type="match status" value="1"/>
</dbReference>
<reference evidence="8" key="1">
    <citation type="submission" date="2016-06" db="EMBL/GenBank/DDBJ databases">
        <authorList>
            <person name="Sutton G."/>
            <person name="Brinkac L."/>
            <person name="Sanka R."/>
            <person name="Adams M."/>
            <person name="Lau E."/>
            <person name="Sam S."/>
            <person name="Sreng N."/>
            <person name="Him V."/>
            <person name="Kerleguer A."/>
            <person name="Cheng S."/>
        </authorList>
    </citation>
    <scope>NUCLEOTIDE SEQUENCE [LARGE SCALE GENOMIC DNA]</scope>
    <source>
        <strain evidence="8">E861</strain>
    </source>
</reference>
<dbReference type="PANTHER" id="PTHR43716:SF1">
    <property type="entry name" value="D-2-HYDROXYGLUTARATE DEHYDROGENASE, MITOCHONDRIAL"/>
    <property type="match status" value="1"/>
</dbReference>
<keyword evidence="5" id="KW-0560">Oxidoreductase</keyword>
<dbReference type="EMBL" id="LZKJ01000116">
    <property type="protein sequence ID" value="OBI45956.1"/>
    <property type="molecule type" value="Genomic_DNA"/>
</dbReference>
<comment type="caution">
    <text evidence="7">The sequence shown here is derived from an EMBL/GenBank/DDBJ whole genome shotgun (WGS) entry which is preliminary data.</text>
</comment>
<evidence type="ECO:0000256" key="1">
    <source>
        <dbReference type="ARBA" id="ARBA00001974"/>
    </source>
</evidence>
<comment type="cofactor">
    <cofactor evidence="1">
        <name>FAD</name>
        <dbReference type="ChEBI" id="CHEBI:57692"/>
    </cofactor>
</comment>
<dbReference type="InterPro" id="IPR016166">
    <property type="entry name" value="FAD-bd_PCMH"/>
</dbReference>
<dbReference type="OrthoDB" id="9811557at2"/>
<dbReference type="RefSeq" id="WP_065014775.1">
    <property type="nucleotide sequence ID" value="NZ_LZKJ01000116.1"/>
</dbReference>
<dbReference type="Gene3D" id="3.30.465.10">
    <property type="match status" value="1"/>
</dbReference>
<dbReference type="Gene3D" id="3.30.70.2740">
    <property type="match status" value="1"/>
</dbReference>
<name>A0A1A2ZA32_9MYCO</name>
<dbReference type="Pfam" id="PF02913">
    <property type="entry name" value="FAD-oxidase_C"/>
    <property type="match status" value="1"/>
</dbReference>
<dbReference type="InterPro" id="IPR016169">
    <property type="entry name" value="FAD-bd_PCMH_sub2"/>
</dbReference>
<proteinExistence type="inferred from homology"/>
<organism evidence="7 8">
    <name type="scientific">Mycobacterium kyorinense</name>
    <dbReference type="NCBI Taxonomy" id="487514"/>
    <lineage>
        <taxon>Bacteria</taxon>
        <taxon>Bacillati</taxon>
        <taxon>Actinomycetota</taxon>
        <taxon>Actinomycetes</taxon>
        <taxon>Mycobacteriales</taxon>
        <taxon>Mycobacteriaceae</taxon>
        <taxon>Mycobacterium</taxon>
    </lineage>
</organism>
<dbReference type="Pfam" id="PF01565">
    <property type="entry name" value="FAD_binding_4"/>
    <property type="match status" value="1"/>
</dbReference>
<dbReference type="FunFam" id="1.10.45.10:FF:000001">
    <property type="entry name" value="D-lactate dehydrogenase mitochondrial"/>
    <property type="match status" value="1"/>
</dbReference>
<dbReference type="SUPFAM" id="SSF56176">
    <property type="entry name" value="FAD-binding/transporter-associated domain-like"/>
    <property type="match status" value="1"/>
</dbReference>
<evidence type="ECO:0000259" key="6">
    <source>
        <dbReference type="PROSITE" id="PS51387"/>
    </source>
</evidence>
<dbReference type="InterPro" id="IPR036318">
    <property type="entry name" value="FAD-bd_PCMH-like_sf"/>
</dbReference>
<dbReference type="PANTHER" id="PTHR43716">
    <property type="entry name" value="D-2-HYDROXYGLUTARATE DEHYDROGENASE, MITOCHONDRIAL"/>
    <property type="match status" value="1"/>
</dbReference>
<evidence type="ECO:0000313" key="8">
    <source>
        <dbReference type="Proteomes" id="UP000093592"/>
    </source>
</evidence>
<dbReference type="SUPFAM" id="SSF55103">
    <property type="entry name" value="FAD-linked oxidases, C-terminal domain"/>
    <property type="match status" value="1"/>
</dbReference>
<dbReference type="InterPro" id="IPR006094">
    <property type="entry name" value="Oxid_FAD_bind_N"/>
</dbReference>
<protein>
    <submittedName>
        <fullName evidence="7">Oxidoreductase</fullName>
    </submittedName>
</protein>
<evidence type="ECO:0000256" key="2">
    <source>
        <dbReference type="ARBA" id="ARBA00008000"/>
    </source>
</evidence>
<evidence type="ECO:0000313" key="7">
    <source>
        <dbReference type="EMBL" id="OBI45956.1"/>
    </source>
</evidence>
<dbReference type="AlphaFoldDB" id="A0A1A2ZA32"/>
<dbReference type="Gene3D" id="1.10.45.10">
    <property type="entry name" value="Vanillyl-alcohol Oxidase, Chain A, domain 4"/>
    <property type="match status" value="1"/>
</dbReference>
<sequence>MSVQQALAAVVGASHVSTDPDVLASRSVDHTGRYRGRASALVRPGGADETAEVLRLCRDAGQHVTIQGGCTSLVAGTVPEHNDVLLSTERLCRVDDVDTAERRIRAGAGTTLASVQRAAGAAGLLFGVDLAARDTATVGGMAATNAGGLRTVRYGNMSEQVVGLDVALPDGSVLRRHSRVRADNTGYDLAKLFVGAEGTLGVITGLELRLRPIPSHRVTAVCGFSELAALVDAAQRFRDLGSIAALELVDGRASALAGERLGIAAPVAGNWLLLVELAADHDQTPRMADALADVAMCGEPAVGVDMSAQQRLWRLRESMAEVLGIYGPPLKFDVSLPLSVVERFAAGSDALIRRRAADAIPILFGHIGEGNLHLNVLRCPSDAEAAIYPAMMQLIADCGGNVSSEHGVGSRKRRYVGMSREPADIAAMRAVKSAFDPTGYLNAAVLFD</sequence>
<evidence type="ECO:0000256" key="4">
    <source>
        <dbReference type="ARBA" id="ARBA00022827"/>
    </source>
</evidence>
<dbReference type="Gene3D" id="3.30.43.10">
    <property type="entry name" value="Uridine Diphospho-n-acetylenolpyruvylglucosamine Reductase, domain 2"/>
    <property type="match status" value="1"/>
</dbReference>
<dbReference type="GO" id="GO:0022904">
    <property type="term" value="P:respiratory electron transport chain"/>
    <property type="evidence" value="ECO:0007669"/>
    <property type="project" value="TreeGrafter"/>
</dbReference>
<gene>
    <name evidence="7" type="ORF">A5707_22575</name>
</gene>
<dbReference type="InterPro" id="IPR016164">
    <property type="entry name" value="FAD-linked_Oxase-like_C"/>
</dbReference>
<evidence type="ECO:0000256" key="3">
    <source>
        <dbReference type="ARBA" id="ARBA00022630"/>
    </source>
</evidence>